<comment type="similarity">
    <text evidence="1">Belongs to the prefoldin subunit beta family.</text>
</comment>
<dbReference type="InterPro" id="IPR002777">
    <property type="entry name" value="PFD_beta-like"/>
</dbReference>
<dbReference type="PANTHER" id="PTHR21431:SF0">
    <property type="entry name" value="PREFOLDIN SUBUNIT 6"/>
    <property type="match status" value="1"/>
</dbReference>
<dbReference type="SUPFAM" id="SSF46579">
    <property type="entry name" value="Prefoldin"/>
    <property type="match status" value="1"/>
</dbReference>
<keyword evidence="5" id="KW-1185">Reference proteome</keyword>
<gene>
    <name evidence="4" type="ORF">EJ08DRAFT_698103</name>
</gene>
<accession>A0A9P4TWT1</accession>
<evidence type="ECO:0000256" key="1">
    <source>
        <dbReference type="ARBA" id="ARBA00008045"/>
    </source>
</evidence>
<keyword evidence="2" id="KW-0143">Chaperone</keyword>
<comment type="caution">
    <text evidence="4">The sequence shown here is derived from an EMBL/GenBank/DDBJ whole genome shotgun (WGS) entry which is preliminary data.</text>
</comment>
<organism evidence="4 5">
    <name type="scientific">Tothia fuscella</name>
    <dbReference type="NCBI Taxonomy" id="1048955"/>
    <lineage>
        <taxon>Eukaryota</taxon>
        <taxon>Fungi</taxon>
        <taxon>Dikarya</taxon>
        <taxon>Ascomycota</taxon>
        <taxon>Pezizomycotina</taxon>
        <taxon>Dothideomycetes</taxon>
        <taxon>Pleosporomycetidae</taxon>
        <taxon>Venturiales</taxon>
        <taxon>Cylindrosympodiaceae</taxon>
        <taxon>Tothia</taxon>
    </lineage>
</organism>
<dbReference type="GO" id="GO:0006457">
    <property type="term" value="P:protein folding"/>
    <property type="evidence" value="ECO:0007669"/>
    <property type="project" value="InterPro"/>
</dbReference>
<dbReference type="GO" id="GO:0051131">
    <property type="term" value="P:chaperone-mediated protein complex assembly"/>
    <property type="evidence" value="ECO:0007669"/>
    <property type="project" value="TreeGrafter"/>
</dbReference>
<dbReference type="InterPro" id="IPR009053">
    <property type="entry name" value="Prefoldin"/>
</dbReference>
<proteinExistence type="inferred from homology"/>
<reference evidence="4" key="1">
    <citation type="journal article" date="2020" name="Stud. Mycol.">
        <title>101 Dothideomycetes genomes: a test case for predicting lifestyles and emergence of pathogens.</title>
        <authorList>
            <person name="Haridas S."/>
            <person name="Albert R."/>
            <person name="Binder M."/>
            <person name="Bloem J."/>
            <person name="Labutti K."/>
            <person name="Salamov A."/>
            <person name="Andreopoulos B."/>
            <person name="Baker S."/>
            <person name="Barry K."/>
            <person name="Bills G."/>
            <person name="Bluhm B."/>
            <person name="Cannon C."/>
            <person name="Castanera R."/>
            <person name="Culley D."/>
            <person name="Daum C."/>
            <person name="Ezra D."/>
            <person name="Gonzalez J."/>
            <person name="Henrissat B."/>
            <person name="Kuo A."/>
            <person name="Liang C."/>
            <person name="Lipzen A."/>
            <person name="Lutzoni F."/>
            <person name="Magnuson J."/>
            <person name="Mondo S."/>
            <person name="Nolan M."/>
            <person name="Ohm R."/>
            <person name="Pangilinan J."/>
            <person name="Park H.-J."/>
            <person name="Ramirez L."/>
            <person name="Alfaro M."/>
            <person name="Sun H."/>
            <person name="Tritt A."/>
            <person name="Yoshinaga Y."/>
            <person name="Zwiers L.-H."/>
            <person name="Turgeon B."/>
            <person name="Goodwin S."/>
            <person name="Spatafora J."/>
            <person name="Crous P."/>
            <person name="Grigoriev I."/>
        </authorList>
    </citation>
    <scope>NUCLEOTIDE SEQUENCE</scope>
    <source>
        <strain evidence="4">CBS 130266</strain>
    </source>
</reference>
<dbReference type="FunFam" id="1.10.287.370:FF:000003">
    <property type="entry name" value="Prefoldin subunit 6"/>
    <property type="match status" value="1"/>
</dbReference>
<feature type="region of interest" description="Disordered" evidence="3">
    <location>
        <begin position="30"/>
        <end position="55"/>
    </location>
</feature>
<dbReference type="PANTHER" id="PTHR21431">
    <property type="entry name" value="PREFOLDIN SUBUNIT 6"/>
    <property type="match status" value="1"/>
</dbReference>
<dbReference type="GO" id="GO:0051087">
    <property type="term" value="F:protein-folding chaperone binding"/>
    <property type="evidence" value="ECO:0007669"/>
    <property type="project" value="TreeGrafter"/>
</dbReference>
<dbReference type="EMBL" id="MU007045">
    <property type="protein sequence ID" value="KAF2429604.1"/>
    <property type="molecule type" value="Genomic_DNA"/>
</dbReference>
<dbReference type="GO" id="GO:0005737">
    <property type="term" value="C:cytoplasm"/>
    <property type="evidence" value="ECO:0007669"/>
    <property type="project" value="TreeGrafter"/>
</dbReference>
<dbReference type="CDD" id="cd23161">
    <property type="entry name" value="Prefoldin_6"/>
    <property type="match status" value="1"/>
</dbReference>
<dbReference type="OrthoDB" id="248120at2759"/>
<dbReference type="GO" id="GO:0016272">
    <property type="term" value="C:prefoldin complex"/>
    <property type="evidence" value="ECO:0007669"/>
    <property type="project" value="InterPro"/>
</dbReference>
<dbReference type="Proteomes" id="UP000800235">
    <property type="component" value="Unassembled WGS sequence"/>
</dbReference>
<evidence type="ECO:0000313" key="4">
    <source>
        <dbReference type="EMBL" id="KAF2429604.1"/>
    </source>
</evidence>
<evidence type="ECO:0000256" key="2">
    <source>
        <dbReference type="ARBA" id="ARBA00023186"/>
    </source>
</evidence>
<evidence type="ECO:0000313" key="5">
    <source>
        <dbReference type="Proteomes" id="UP000800235"/>
    </source>
</evidence>
<dbReference type="Gene3D" id="1.10.287.370">
    <property type="match status" value="1"/>
</dbReference>
<dbReference type="GO" id="GO:0051082">
    <property type="term" value="F:unfolded protein binding"/>
    <property type="evidence" value="ECO:0007669"/>
    <property type="project" value="InterPro"/>
</dbReference>
<feature type="compositionally biased region" description="Basic and acidic residues" evidence="3">
    <location>
        <begin position="31"/>
        <end position="47"/>
    </location>
</feature>
<dbReference type="AlphaFoldDB" id="A0A9P4TWT1"/>
<sequence>MADPQKQLQALTEQYQSLQNELSTNLIPTRQKLDSQHSENDSVRREFSTLPPNSSNQIYKSIGPILLKQDTTDAKAAVDGRIRYIEGEIERVERLIEGVQGKMEGMRGEIYGLQNAVDAAGGGGGVKS</sequence>
<protein>
    <submittedName>
        <fullName evidence="4">Prefoldin beta-like protein</fullName>
    </submittedName>
</protein>
<name>A0A9P4TWT1_9PEZI</name>
<dbReference type="Pfam" id="PF01920">
    <property type="entry name" value="Prefoldin_2"/>
    <property type="match status" value="1"/>
</dbReference>
<evidence type="ECO:0000256" key="3">
    <source>
        <dbReference type="SAM" id="MobiDB-lite"/>
    </source>
</evidence>